<dbReference type="Pfam" id="PF00271">
    <property type="entry name" value="Helicase_C"/>
    <property type="match status" value="1"/>
</dbReference>
<evidence type="ECO:0000256" key="10">
    <source>
        <dbReference type="ARBA" id="ARBA00023204"/>
    </source>
</evidence>
<dbReference type="Gene3D" id="3.40.50.300">
    <property type="entry name" value="P-loop containing nucleotide triphosphate hydrolases"/>
    <property type="match status" value="2"/>
</dbReference>
<organism evidence="18 19">
    <name type="scientific">Halothermothrix orenii (strain H 168 / OCM 544 / DSM 9562)</name>
    <dbReference type="NCBI Taxonomy" id="373903"/>
    <lineage>
        <taxon>Bacteria</taxon>
        <taxon>Bacillati</taxon>
        <taxon>Bacillota</taxon>
        <taxon>Clostridia</taxon>
        <taxon>Halanaerobiales</taxon>
        <taxon>Halothermotrichaceae</taxon>
        <taxon>Halothermothrix</taxon>
    </lineage>
</organism>
<dbReference type="STRING" id="373903.Hore_10120"/>
<evidence type="ECO:0000256" key="4">
    <source>
        <dbReference type="ARBA" id="ARBA00022763"/>
    </source>
</evidence>
<keyword evidence="6 15" id="KW-0347">Helicase</keyword>
<feature type="domain" description="Helicase C-terminal" evidence="17">
    <location>
        <begin position="458"/>
        <end position="618"/>
    </location>
</feature>
<dbReference type="Pfam" id="PF00270">
    <property type="entry name" value="DEAD"/>
    <property type="match status" value="1"/>
</dbReference>
<evidence type="ECO:0000256" key="5">
    <source>
        <dbReference type="ARBA" id="ARBA00022801"/>
    </source>
</evidence>
<keyword evidence="8" id="KW-0238">DNA-binding</keyword>
<dbReference type="GO" id="GO:0005524">
    <property type="term" value="F:ATP binding"/>
    <property type="evidence" value="ECO:0007669"/>
    <property type="project" value="UniProtKB-KW"/>
</dbReference>
<dbReference type="PROSITE" id="PS51192">
    <property type="entry name" value="HELICASE_ATP_BIND_1"/>
    <property type="match status" value="1"/>
</dbReference>
<dbReference type="eggNOG" id="COG1200">
    <property type="taxonomic scope" value="Bacteria"/>
</dbReference>
<keyword evidence="9 15" id="KW-0233">DNA recombination</keyword>
<feature type="domain" description="Helicase ATP-binding" evidence="16">
    <location>
        <begin position="278"/>
        <end position="439"/>
    </location>
</feature>
<evidence type="ECO:0000256" key="7">
    <source>
        <dbReference type="ARBA" id="ARBA00022840"/>
    </source>
</evidence>
<dbReference type="Gene3D" id="2.40.50.140">
    <property type="entry name" value="Nucleic acid-binding proteins"/>
    <property type="match status" value="1"/>
</dbReference>
<dbReference type="CDD" id="cd18811">
    <property type="entry name" value="SF2_C_RecG"/>
    <property type="match status" value="1"/>
</dbReference>
<evidence type="ECO:0000256" key="14">
    <source>
        <dbReference type="ARBA" id="ARBA00048988"/>
    </source>
</evidence>
<dbReference type="HOGENOM" id="CLU_005122_7_1_9"/>
<dbReference type="GO" id="GO:0016887">
    <property type="term" value="F:ATP hydrolysis activity"/>
    <property type="evidence" value="ECO:0007669"/>
    <property type="project" value="RHEA"/>
</dbReference>
<dbReference type="InterPro" id="IPR004609">
    <property type="entry name" value="ATP-dep_DNA_helicase_RecG"/>
</dbReference>
<keyword evidence="3 15" id="KW-0547">Nucleotide-binding</keyword>
<evidence type="ECO:0000256" key="12">
    <source>
        <dbReference type="ARBA" id="ARBA00034617"/>
    </source>
</evidence>
<dbReference type="PROSITE" id="PS51194">
    <property type="entry name" value="HELICASE_CTER"/>
    <property type="match status" value="1"/>
</dbReference>
<evidence type="ECO:0000256" key="1">
    <source>
        <dbReference type="ARBA" id="ARBA00007504"/>
    </source>
</evidence>
<dbReference type="InterPro" id="IPR027417">
    <property type="entry name" value="P-loop_NTPase"/>
</dbReference>
<dbReference type="Pfam" id="PF17191">
    <property type="entry name" value="RecG_wedge"/>
    <property type="match status" value="1"/>
</dbReference>
<dbReference type="GO" id="GO:0043138">
    <property type="term" value="F:3'-5' DNA helicase activity"/>
    <property type="evidence" value="ECO:0007669"/>
    <property type="project" value="UniProtKB-EC"/>
</dbReference>
<dbReference type="Proteomes" id="UP000000719">
    <property type="component" value="Chromosome"/>
</dbReference>
<comment type="catalytic activity">
    <reaction evidence="14 15">
        <text>ATP + H2O = ADP + phosphate + H(+)</text>
        <dbReference type="Rhea" id="RHEA:13065"/>
        <dbReference type="ChEBI" id="CHEBI:15377"/>
        <dbReference type="ChEBI" id="CHEBI:15378"/>
        <dbReference type="ChEBI" id="CHEBI:30616"/>
        <dbReference type="ChEBI" id="CHEBI:43474"/>
        <dbReference type="ChEBI" id="CHEBI:456216"/>
        <dbReference type="EC" id="5.6.2.4"/>
    </reaction>
</comment>
<proteinExistence type="inferred from homology"/>
<dbReference type="CDD" id="cd04488">
    <property type="entry name" value="RecG_wedge_OBF"/>
    <property type="match status" value="1"/>
</dbReference>
<evidence type="ECO:0000256" key="15">
    <source>
        <dbReference type="RuleBase" id="RU363016"/>
    </source>
</evidence>
<evidence type="ECO:0000259" key="16">
    <source>
        <dbReference type="PROSITE" id="PS51192"/>
    </source>
</evidence>
<evidence type="ECO:0000256" key="3">
    <source>
        <dbReference type="ARBA" id="ARBA00022741"/>
    </source>
</evidence>
<evidence type="ECO:0000256" key="6">
    <source>
        <dbReference type="ARBA" id="ARBA00022806"/>
    </source>
</evidence>
<evidence type="ECO:0000256" key="11">
    <source>
        <dbReference type="ARBA" id="ARBA00023235"/>
    </source>
</evidence>
<reference evidence="18 19" key="1">
    <citation type="journal article" date="2009" name="PLoS ONE">
        <title>Genome analysis of the anaerobic thermohalophilic bacterium Halothermothrix orenii.</title>
        <authorList>
            <person name="Mavromatis K."/>
            <person name="Ivanova N."/>
            <person name="Anderson I."/>
            <person name="Lykidis A."/>
            <person name="Hooper S.D."/>
            <person name="Sun H."/>
            <person name="Kunin V."/>
            <person name="Lapidus A."/>
            <person name="Hugenholtz P."/>
            <person name="Patel B."/>
            <person name="Kyrpides N.C."/>
        </authorList>
    </citation>
    <scope>NUCLEOTIDE SEQUENCE [LARGE SCALE GENOMIC DNA]</scope>
    <source>
        <strain evidence="19">H 168 / OCM 544 / DSM 9562</strain>
    </source>
</reference>
<dbReference type="GO" id="GO:0006281">
    <property type="term" value="P:DNA repair"/>
    <property type="evidence" value="ECO:0007669"/>
    <property type="project" value="UniProtKB-UniRule"/>
</dbReference>
<evidence type="ECO:0000256" key="13">
    <source>
        <dbReference type="ARBA" id="ARBA00034808"/>
    </source>
</evidence>
<dbReference type="NCBIfam" id="TIGR00643">
    <property type="entry name" value="recG"/>
    <property type="match status" value="1"/>
</dbReference>
<dbReference type="InterPro" id="IPR001650">
    <property type="entry name" value="Helicase_C-like"/>
</dbReference>
<protein>
    <recommendedName>
        <fullName evidence="2 15">ATP-dependent DNA helicase RecG</fullName>
        <ecNumber evidence="13 15">5.6.2.4</ecNumber>
    </recommendedName>
</protein>
<evidence type="ECO:0000259" key="17">
    <source>
        <dbReference type="PROSITE" id="PS51194"/>
    </source>
</evidence>
<comment type="similarity">
    <text evidence="1 15">Belongs to the helicase family. RecG subfamily.</text>
</comment>
<dbReference type="InterPro" id="IPR012340">
    <property type="entry name" value="NA-bd_OB-fold"/>
</dbReference>
<comment type="function">
    <text evidence="15">Plays a critical role in recombination and DNA repair. Helps process Holliday junction intermediates to mature products by catalyzing branch migration. Has replication fork regression activity, unwinds stalled or blocked replication forks to make a HJ that can be resolved. Has a DNA unwinding activity characteristic of a DNA helicase with 3'-5' polarity.</text>
</comment>
<dbReference type="SMART" id="SM00487">
    <property type="entry name" value="DEXDc"/>
    <property type="match status" value="1"/>
</dbReference>
<dbReference type="EC" id="5.6.2.4" evidence="13 15"/>
<keyword evidence="7 15" id="KW-0067">ATP-binding</keyword>
<dbReference type="CDD" id="cd17992">
    <property type="entry name" value="DEXHc_RecG"/>
    <property type="match status" value="1"/>
</dbReference>
<evidence type="ECO:0000313" key="19">
    <source>
        <dbReference type="Proteomes" id="UP000000719"/>
    </source>
</evidence>
<dbReference type="PANTHER" id="PTHR47964">
    <property type="entry name" value="ATP-DEPENDENT DNA HELICASE HOMOLOG RECG, CHLOROPLASTIC"/>
    <property type="match status" value="1"/>
</dbReference>
<evidence type="ECO:0000256" key="9">
    <source>
        <dbReference type="ARBA" id="ARBA00023172"/>
    </source>
</evidence>
<dbReference type="Pfam" id="PF19833">
    <property type="entry name" value="RecG_dom3_C"/>
    <property type="match status" value="1"/>
</dbReference>
<dbReference type="InterPro" id="IPR045562">
    <property type="entry name" value="RecG_dom3_C"/>
</dbReference>
<keyword evidence="19" id="KW-1185">Reference proteome</keyword>
<dbReference type="SUPFAM" id="SSF52540">
    <property type="entry name" value="P-loop containing nucleoside triphosphate hydrolases"/>
    <property type="match status" value="2"/>
</dbReference>
<keyword evidence="11" id="KW-0413">Isomerase</keyword>
<name>B8CWU9_HALOH</name>
<dbReference type="InterPro" id="IPR033454">
    <property type="entry name" value="RecG_wedge"/>
</dbReference>
<dbReference type="EMBL" id="CP001098">
    <property type="protein sequence ID" value="ACL69768.1"/>
    <property type="molecule type" value="Genomic_DNA"/>
</dbReference>
<keyword evidence="10 15" id="KW-0234">DNA repair</keyword>
<dbReference type="InterPro" id="IPR014001">
    <property type="entry name" value="Helicase_ATP-bd"/>
</dbReference>
<dbReference type="GO" id="GO:0003677">
    <property type="term" value="F:DNA binding"/>
    <property type="evidence" value="ECO:0007669"/>
    <property type="project" value="UniProtKB-KW"/>
</dbReference>
<dbReference type="PANTHER" id="PTHR47964:SF1">
    <property type="entry name" value="ATP-DEPENDENT DNA HELICASE HOMOLOG RECG, CHLOROPLASTIC"/>
    <property type="match status" value="1"/>
</dbReference>
<dbReference type="AlphaFoldDB" id="B8CWU9"/>
<dbReference type="GO" id="GO:0006310">
    <property type="term" value="P:DNA recombination"/>
    <property type="evidence" value="ECO:0007669"/>
    <property type="project" value="UniProtKB-UniRule"/>
</dbReference>
<dbReference type="NCBIfam" id="NF008168">
    <property type="entry name" value="PRK10917.2-2"/>
    <property type="match status" value="1"/>
</dbReference>
<dbReference type="KEGG" id="hor:Hore_10120"/>
<dbReference type="SMART" id="SM00490">
    <property type="entry name" value="HELICc"/>
    <property type="match status" value="1"/>
</dbReference>
<dbReference type="RefSeq" id="WP_012635953.1">
    <property type="nucleotide sequence ID" value="NC_011899.1"/>
</dbReference>
<keyword evidence="4 15" id="KW-0227">DNA damage</keyword>
<evidence type="ECO:0000256" key="2">
    <source>
        <dbReference type="ARBA" id="ARBA00017846"/>
    </source>
</evidence>
<dbReference type="OrthoDB" id="9804325at2"/>
<evidence type="ECO:0000313" key="18">
    <source>
        <dbReference type="EMBL" id="ACL69768.1"/>
    </source>
</evidence>
<dbReference type="SUPFAM" id="SSF50249">
    <property type="entry name" value="Nucleic acid-binding proteins"/>
    <property type="match status" value="1"/>
</dbReference>
<accession>B8CWU9</accession>
<sequence length="683" mass="78709">MKEKMPSSVQFVRGVGPRYAEVLKKLNINTVKDLLYYFPRTYQDRSQFTPIKYIRPGYEVTVQGEIIKIEENKIRKGLSILKATITDGSDVLNGVWFNQNYIKKQLKKGQTYIFSGKLNEKSFRFRKKEISNPVFEKVDKGDSIHTGRIVPIYPLTSGVTQKRLRTIIYNALNDYAHHLTDYLPGFIRKKYKFPDISRSIWGLHFPENREHYIYSRRRLAFEELFFLQLLVLKRKKGIIESRGINHKDEGEVIKKFLKLLPFRLTAAQKRVWREIKADMEKPTPMQRLLQGDVGSGKTIIAALALIETMANGYQGVFMAPTEILAEQHYLKLKDLLEPLGYRTALLVGGITGSQRENIERGIEEKKIDLIVGTHTLFQERINYFSLGLVVIDEQHRFGVEQRFKLEKKGDNPDVLVMTATPIPRTMALTIYGDLDLSIIDELPPGRSPVITTWRTQNSRKRIYSFVKEKLEEGRQAYVVCPVIEPSEELEVVSALEIKEKLEDKYLKGYNVGLLHGKLPPEEKKQVMEDFRQGVIDVLVSTTVVEVGVDVPNATIMIIENADRFGLAQLHQLRGRVGRGKYQSYCILIGNPTTEEGKRRLKVMTSLNDGFEIADEDLKIRGPGEFFGTRQHGIPDLKVASLIKDKKLLQLARQEAFNIIYSTRDWQDKYRNLKERIDELDLKI</sequence>
<gene>
    <name evidence="18" type="ordered locus">Hore_10120</name>
</gene>
<comment type="catalytic activity">
    <reaction evidence="12 15">
        <text>Couples ATP hydrolysis with the unwinding of duplex DNA by translocating in the 3'-5' direction.</text>
        <dbReference type="EC" id="5.6.2.4"/>
    </reaction>
</comment>
<evidence type="ECO:0000256" key="8">
    <source>
        <dbReference type="ARBA" id="ARBA00023125"/>
    </source>
</evidence>
<dbReference type="InterPro" id="IPR011545">
    <property type="entry name" value="DEAD/DEAH_box_helicase_dom"/>
</dbReference>
<dbReference type="NCBIfam" id="NF008165">
    <property type="entry name" value="PRK10917.1-3"/>
    <property type="match status" value="1"/>
</dbReference>
<keyword evidence="5 15" id="KW-0378">Hydrolase</keyword>
<dbReference type="InterPro" id="IPR047112">
    <property type="entry name" value="RecG/Mfd"/>
</dbReference>